<sequence length="139" mass="14889">MSDSHYVLFYVEKPQASAAFYSALLQRAPVESSPTFALFVLDSGLKLGLWSRYTVEPAAAGRGGASELAFCVPDADALNQRHQEWSLRGLAILQAPTDMDFGRTFVALDPDGHRLRVFAPAAQPDATAHPAETATAAAP</sequence>
<dbReference type="InterPro" id="IPR037523">
    <property type="entry name" value="VOC_core"/>
</dbReference>
<dbReference type="AlphaFoldDB" id="A0A6S7C6Q6"/>
<dbReference type="InterPro" id="IPR026275">
    <property type="entry name" value="Glyoxalase/dOase/EhpR"/>
</dbReference>
<dbReference type="Gene3D" id="3.30.720.120">
    <property type="match status" value="1"/>
</dbReference>
<dbReference type="RefSeq" id="WP_175127496.1">
    <property type="nucleotide sequence ID" value="NZ_CADILD010000001.1"/>
</dbReference>
<dbReference type="EMBL" id="CADILD010000001">
    <property type="protein sequence ID" value="CAB3822790.1"/>
    <property type="molecule type" value="Genomic_DNA"/>
</dbReference>
<dbReference type="Pfam" id="PF00903">
    <property type="entry name" value="Glyoxalase"/>
    <property type="match status" value="1"/>
</dbReference>
<proteinExistence type="predicted"/>
<protein>
    <recommendedName>
        <fullName evidence="1">VOC domain-containing protein</fullName>
    </recommendedName>
</protein>
<dbReference type="SUPFAM" id="SSF54593">
    <property type="entry name" value="Glyoxalase/Bleomycin resistance protein/Dihydroxybiphenyl dioxygenase"/>
    <property type="match status" value="1"/>
</dbReference>
<dbReference type="InterPro" id="IPR004360">
    <property type="entry name" value="Glyas_Fos-R_dOase_dom"/>
</dbReference>
<accession>A0A6S7C6Q6</accession>
<gene>
    <name evidence="2" type="ORF">LMG1861_00346</name>
</gene>
<evidence type="ECO:0000259" key="1">
    <source>
        <dbReference type="PROSITE" id="PS51819"/>
    </source>
</evidence>
<dbReference type="InterPro" id="IPR029068">
    <property type="entry name" value="Glyas_Bleomycin-R_OHBP_Dase"/>
</dbReference>
<dbReference type="Gene3D" id="3.30.720.110">
    <property type="match status" value="1"/>
</dbReference>
<dbReference type="PIRSF" id="PIRSF039020">
    <property type="entry name" value="EhpR"/>
    <property type="match status" value="1"/>
</dbReference>
<name>A0A6S7C6Q6_9BURK</name>
<feature type="domain" description="VOC" evidence="1">
    <location>
        <begin position="2"/>
        <end position="120"/>
    </location>
</feature>
<organism evidence="2 3">
    <name type="scientific">Achromobacter piechaudii</name>
    <dbReference type="NCBI Taxonomy" id="72556"/>
    <lineage>
        <taxon>Bacteria</taxon>
        <taxon>Pseudomonadati</taxon>
        <taxon>Pseudomonadota</taxon>
        <taxon>Betaproteobacteria</taxon>
        <taxon>Burkholderiales</taxon>
        <taxon>Alcaligenaceae</taxon>
        <taxon>Achromobacter</taxon>
    </lineage>
</organism>
<dbReference type="Proteomes" id="UP000494105">
    <property type="component" value="Unassembled WGS sequence"/>
</dbReference>
<reference evidence="2 3" key="1">
    <citation type="submission" date="2020-04" db="EMBL/GenBank/DDBJ databases">
        <authorList>
            <person name="De Canck E."/>
        </authorList>
    </citation>
    <scope>NUCLEOTIDE SEQUENCE [LARGE SCALE GENOMIC DNA]</scope>
    <source>
        <strain evidence="2 3">LMG 1861</strain>
    </source>
</reference>
<evidence type="ECO:0000313" key="3">
    <source>
        <dbReference type="Proteomes" id="UP000494105"/>
    </source>
</evidence>
<dbReference type="PROSITE" id="PS51819">
    <property type="entry name" value="VOC"/>
    <property type="match status" value="1"/>
</dbReference>
<evidence type="ECO:0000313" key="2">
    <source>
        <dbReference type="EMBL" id="CAB3822790.1"/>
    </source>
</evidence>